<dbReference type="AlphaFoldDB" id="A0A9P6QFS4"/>
<dbReference type="OrthoDB" id="2383020at2759"/>
<gene>
    <name evidence="3" type="ORF">DFQ27_000127</name>
</gene>
<feature type="region of interest" description="Disordered" evidence="1">
    <location>
        <begin position="347"/>
        <end position="388"/>
    </location>
</feature>
<evidence type="ECO:0000313" key="4">
    <source>
        <dbReference type="Proteomes" id="UP000807716"/>
    </source>
</evidence>
<proteinExistence type="predicted"/>
<feature type="domain" description="F-box" evidence="2">
    <location>
        <begin position="2"/>
        <end position="37"/>
    </location>
</feature>
<dbReference type="InterPro" id="IPR001810">
    <property type="entry name" value="F-box_dom"/>
</dbReference>
<evidence type="ECO:0000259" key="2">
    <source>
        <dbReference type="Pfam" id="PF00646"/>
    </source>
</evidence>
<comment type="caution">
    <text evidence="3">The sequence shown here is derived from an EMBL/GenBank/DDBJ whole genome shotgun (WGS) entry which is preliminary data.</text>
</comment>
<reference evidence="3" key="1">
    <citation type="journal article" date="2020" name="Fungal Divers.">
        <title>Resolving the Mortierellaceae phylogeny through synthesis of multi-gene phylogenetics and phylogenomics.</title>
        <authorList>
            <person name="Vandepol N."/>
            <person name="Liber J."/>
            <person name="Desiro A."/>
            <person name="Na H."/>
            <person name="Kennedy M."/>
            <person name="Barry K."/>
            <person name="Grigoriev I.V."/>
            <person name="Miller A.N."/>
            <person name="O'Donnell K."/>
            <person name="Stajich J.E."/>
            <person name="Bonito G."/>
        </authorList>
    </citation>
    <scope>NUCLEOTIDE SEQUENCE</scope>
    <source>
        <strain evidence="3">BC1065</strain>
    </source>
</reference>
<dbReference type="Pfam" id="PF00646">
    <property type="entry name" value="F-box"/>
    <property type="match status" value="1"/>
</dbReference>
<keyword evidence="4" id="KW-1185">Reference proteome</keyword>
<evidence type="ECO:0000313" key="3">
    <source>
        <dbReference type="EMBL" id="KAG0266175.1"/>
    </source>
</evidence>
<accession>A0A9P6QFS4</accession>
<organism evidence="3 4">
    <name type="scientific">Actinomortierella ambigua</name>
    <dbReference type="NCBI Taxonomy" id="1343610"/>
    <lineage>
        <taxon>Eukaryota</taxon>
        <taxon>Fungi</taxon>
        <taxon>Fungi incertae sedis</taxon>
        <taxon>Mucoromycota</taxon>
        <taxon>Mortierellomycotina</taxon>
        <taxon>Mortierellomycetes</taxon>
        <taxon>Mortierellales</taxon>
        <taxon>Mortierellaceae</taxon>
        <taxon>Actinomortierella</taxon>
    </lineage>
</organism>
<feature type="compositionally biased region" description="Low complexity" evidence="1">
    <location>
        <begin position="243"/>
        <end position="261"/>
    </location>
</feature>
<feature type="compositionally biased region" description="Low complexity" evidence="1">
    <location>
        <begin position="351"/>
        <end position="384"/>
    </location>
</feature>
<evidence type="ECO:0000256" key="1">
    <source>
        <dbReference type="SAM" id="MobiDB-lite"/>
    </source>
</evidence>
<feature type="region of interest" description="Disordered" evidence="1">
    <location>
        <begin position="242"/>
        <end position="268"/>
    </location>
</feature>
<sequence>MENLPLETFQLVCSYCSLYTLAHLRLVSKSFLNKVDGSLNARRRQLGIVHGKKRSASAAAHKSLVELKDPLKAGYITLALGKGRVPMEIAFNGYNPKYNYLEFIQKSPPVIVSVPQTTAAVTPATQGINLSETSNPMAQYAISELRRQEDLEPTTLGKLVLHSWEQDKRDRDANPLALDASTVATSSLTGASSAARPRRGSIGQAYAQQKAEAKEDQANDASYMGRLSRAFWGATNLSGVDGGSSSSSSNSAGASNAVGSAITGHPTPDSLIQAAQSRFYANDPELSPQDRQYKFDLRPGEHYLGDSDFMMKYTVGKPIDSERLFEVDYIRVSWKWILSGIGPIPGTGRTSSPLPSNASPPAADIYTSASSSPSAASSTTTPPSINKRLGGIYTERVQRVIDEVKKQGVSKVIRGELALQGYGEQMLPRDFLSVNLRAEPVLAWIMRMDQDRLSGDRDDWLEAETNDEDDEEVVMIVKENDKVFDVLQKSEQDKDQQALEKMVEEMKDNLGYLTCRCILEEMLVGKGLSRSLVWSVGRVRRGLMDPVRSLAAAQDLLRILEATHQQRVQHQQQQ</sequence>
<name>A0A9P6QFS4_9FUNG</name>
<dbReference type="EMBL" id="JAAAJB010000100">
    <property type="protein sequence ID" value="KAG0266175.1"/>
    <property type="molecule type" value="Genomic_DNA"/>
</dbReference>
<protein>
    <recommendedName>
        <fullName evidence="2">F-box domain-containing protein</fullName>
    </recommendedName>
</protein>
<dbReference type="Proteomes" id="UP000807716">
    <property type="component" value="Unassembled WGS sequence"/>
</dbReference>